<feature type="compositionally biased region" description="Polar residues" evidence="1">
    <location>
        <begin position="1"/>
        <end position="15"/>
    </location>
</feature>
<dbReference type="AlphaFoldDB" id="M4BTX6"/>
<proteinExistence type="predicted"/>
<evidence type="ECO:0000313" key="4">
    <source>
        <dbReference type="Proteomes" id="UP000011713"/>
    </source>
</evidence>
<sequence length="192" mass="20823">MSSIDNGVSAASRSNGSHETDTGTTSASAYALSSTTWILGTICGVVAVLFATFLFVIHRRKEYNEPDVSIASDTVGRSSSNFSSSDNWHQLLLQNRGRRRTGDVDVFVPRPSSVASMSIPTVTNEENEVFEAPEITTADYSSFSPCTEEFDCKGKLQRRMSIWNDLELVSLQLRASAIEDLKPLGSGSDASV</sequence>
<protein>
    <submittedName>
        <fullName evidence="3">Uncharacterized protein</fullName>
    </submittedName>
</protein>
<dbReference type="VEuPathDB" id="FungiDB:HpaG809913"/>
<accession>M4BTX6</accession>
<dbReference type="eggNOG" id="KOG0192">
    <property type="taxonomic scope" value="Eukaryota"/>
</dbReference>
<name>M4BTX6_HYAAE</name>
<evidence type="ECO:0000313" key="3">
    <source>
        <dbReference type="EnsemblProtists" id="HpaP809913"/>
    </source>
</evidence>
<dbReference type="EnsemblProtists" id="HpaT809913">
    <property type="protein sequence ID" value="HpaP809913"/>
    <property type="gene ID" value="HpaG809913"/>
</dbReference>
<dbReference type="EMBL" id="JH597888">
    <property type="status" value="NOT_ANNOTATED_CDS"/>
    <property type="molecule type" value="Genomic_DNA"/>
</dbReference>
<keyword evidence="4" id="KW-1185">Reference proteome</keyword>
<dbReference type="InParanoid" id="M4BTX6"/>
<reference evidence="3" key="2">
    <citation type="submission" date="2015-06" db="UniProtKB">
        <authorList>
            <consortium name="EnsemblProtists"/>
        </authorList>
    </citation>
    <scope>IDENTIFICATION</scope>
    <source>
        <strain evidence="3">Emoy2</strain>
    </source>
</reference>
<keyword evidence="2" id="KW-1133">Transmembrane helix</keyword>
<reference evidence="4" key="1">
    <citation type="journal article" date="2010" name="Science">
        <title>Signatures of adaptation to obligate biotrophy in the Hyaloperonospora arabidopsidis genome.</title>
        <authorList>
            <person name="Baxter L."/>
            <person name="Tripathy S."/>
            <person name="Ishaque N."/>
            <person name="Boot N."/>
            <person name="Cabral A."/>
            <person name="Kemen E."/>
            <person name="Thines M."/>
            <person name="Ah-Fong A."/>
            <person name="Anderson R."/>
            <person name="Badejoko W."/>
            <person name="Bittner-Eddy P."/>
            <person name="Boore J.L."/>
            <person name="Chibucos M.C."/>
            <person name="Coates M."/>
            <person name="Dehal P."/>
            <person name="Delehaunty K."/>
            <person name="Dong S."/>
            <person name="Downton P."/>
            <person name="Dumas B."/>
            <person name="Fabro G."/>
            <person name="Fronick C."/>
            <person name="Fuerstenberg S.I."/>
            <person name="Fulton L."/>
            <person name="Gaulin E."/>
            <person name="Govers F."/>
            <person name="Hughes L."/>
            <person name="Humphray S."/>
            <person name="Jiang R.H."/>
            <person name="Judelson H."/>
            <person name="Kamoun S."/>
            <person name="Kyung K."/>
            <person name="Meijer H."/>
            <person name="Minx P."/>
            <person name="Morris P."/>
            <person name="Nelson J."/>
            <person name="Phuntumart V."/>
            <person name="Qutob D."/>
            <person name="Rehmany A."/>
            <person name="Rougon-Cardoso A."/>
            <person name="Ryden P."/>
            <person name="Torto-Alalibo T."/>
            <person name="Studholme D."/>
            <person name="Wang Y."/>
            <person name="Win J."/>
            <person name="Wood J."/>
            <person name="Clifton S.W."/>
            <person name="Rogers J."/>
            <person name="Van den Ackerveken G."/>
            <person name="Jones J.D."/>
            <person name="McDowell J.M."/>
            <person name="Beynon J."/>
            <person name="Tyler B.M."/>
        </authorList>
    </citation>
    <scope>NUCLEOTIDE SEQUENCE [LARGE SCALE GENOMIC DNA]</scope>
    <source>
        <strain evidence="4">Emoy2</strain>
    </source>
</reference>
<organism evidence="3 4">
    <name type="scientific">Hyaloperonospora arabidopsidis (strain Emoy2)</name>
    <name type="common">Downy mildew agent</name>
    <name type="synonym">Peronospora arabidopsidis</name>
    <dbReference type="NCBI Taxonomy" id="559515"/>
    <lineage>
        <taxon>Eukaryota</taxon>
        <taxon>Sar</taxon>
        <taxon>Stramenopiles</taxon>
        <taxon>Oomycota</taxon>
        <taxon>Peronosporomycetes</taxon>
        <taxon>Peronosporales</taxon>
        <taxon>Peronosporaceae</taxon>
        <taxon>Hyaloperonospora</taxon>
    </lineage>
</organism>
<evidence type="ECO:0000256" key="1">
    <source>
        <dbReference type="SAM" id="MobiDB-lite"/>
    </source>
</evidence>
<keyword evidence="2" id="KW-0812">Transmembrane</keyword>
<dbReference type="Proteomes" id="UP000011713">
    <property type="component" value="Unassembled WGS sequence"/>
</dbReference>
<feature type="region of interest" description="Disordered" evidence="1">
    <location>
        <begin position="1"/>
        <end position="25"/>
    </location>
</feature>
<dbReference type="HOGENOM" id="CLU_1417622_0_0_1"/>
<keyword evidence="2" id="KW-0472">Membrane</keyword>
<dbReference type="STRING" id="559515.M4BTX6"/>
<feature type="transmembrane region" description="Helical" evidence="2">
    <location>
        <begin position="37"/>
        <end position="57"/>
    </location>
</feature>
<evidence type="ECO:0000256" key="2">
    <source>
        <dbReference type="SAM" id="Phobius"/>
    </source>
</evidence>